<dbReference type="OrthoDB" id="406402at2759"/>
<evidence type="ECO:0000313" key="2">
    <source>
        <dbReference type="Proteomes" id="UP000601435"/>
    </source>
</evidence>
<accession>A0A812JYI4</accession>
<organism evidence="1 2">
    <name type="scientific">Symbiodinium necroappetens</name>
    <dbReference type="NCBI Taxonomy" id="1628268"/>
    <lineage>
        <taxon>Eukaryota</taxon>
        <taxon>Sar</taxon>
        <taxon>Alveolata</taxon>
        <taxon>Dinophyceae</taxon>
        <taxon>Suessiales</taxon>
        <taxon>Symbiodiniaceae</taxon>
        <taxon>Symbiodinium</taxon>
    </lineage>
</organism>
<dbReference type="EMBL" id="CAJNJA010006881">
    <property type="protein sequence ID" value="CAE7216983.1"/>
    <property type="molecule type" value="Genomic_DNA"/>
</dbReference>
<keyword evidence="2" id="KW-1185">Reference proteome</keyword>
<dbReference type="Proteomes" id="UP000601435">
    <property type="component" value="Unassembled WGS sequence"/>
</dbReference>
<name>A0A812JYI4_9DINO</name>
<comment type="caution">
    <text evidence="1">The sequence shown here is derived from an EMBL/GenBank/DDBJ whole genome shotgun (WGS) entry which is preliminary data.</text>
</comment>
<protein>
    <submittedName>
        <fullName evidence="1">Uncharacterized protein</fullName>
    </submittedName>
</protein>
<dbReference type="AlphaFoldDB" id="A0A812JYI4"/>
<proteinExistence type="predicted"/>
<sequence>MVLTNVNVVLSAELAREGLLDMSDDFWMKCQEIVYPEGIPQVRPDEDRLWTMLQNYRLKGVIHFLVQMEKRSAFILGGSFVGAPKLSWPCFTWCVIAGLCCPAGVPSPILPGLAYDSTLRVPLPLV</sequence>
<gene>
    <name evidence="1" type="ORF">SNEC2469_LOCUS2558</name>
</gene>
<reference evidence="1" key="1">
    <citation type="submission" date="2021-02" db="EMBL/GenBank/DDBJ databases">
        <authorList>
            <person name="Dougan E. K."/>
            <person name="Rhodes N."/>
            <person name="Thang M."/>
            <person name="Chan C."/>
        </authorList>
    </citation>
    <scope>NUCLEOTIDE SEQUENCE</scope>
</reference>
<evidence type="ECO:0000313" key="1">
    <source>
        <dbReference type="EMBL" id="CAE7216983.1"/>
    </source>
</evidence>